<evidence type="ECO:0000313" key="4">
    <source>
        <dbReference type="Proteomes" id="UP000033860"/>
    </source>
</evidence>
<organism evidence="3 4">
    <name type="scientific">Candidatus Beckwithbacteria bacterium GW2011_GWB1_47_15</name>
    <dbReference type="NCBI Taxonomy" id="1618371"/>
    <lineage>
        <taxon>Bacteria</taxon>
        <taxon>Candidatus Beckwithiibacteriota</taxon>
    </lineage>
</organism>
<dbReference type="InterPro" id="IPR000620">
    <property type="entry name" value="EamA_dom"/>
</dbReference>
<evidence type="ECO:0000256" key="1">
    <source>
        <dbReference type="SAM" id="Phobius"/>
    </source>
</evidence>
<dbReference type="InterPro" id="IPR037185">
    <property type="entry name" value="EmrE-like"/>
</dbReference>
<dbReference type="GO" id="GO:0016020">
    <property type="term" value="C:membrane"/>
    <property type="evidence" value="ECO:0007669"/>
    <property type="project" value="InterPro"/>
</dbReference>
<name>A0A0G1RVE9_9BACT</name>
<accession>A0A0G1RVE9</accession>
<keyword evidence="1" id="KW-1133">Transmembrane helix</keyword>
<feature type="transmembrane region" description="Helical" evidence="1">
    <location>
        <begin position="34"/>
        <end position="54"/>
    </location>
</feature>
<dbReference type="SUPFAM" id="SSF103481">
    <property type="entry name" value="Multidrug resistance efflux transporter EmrE"/>
    <property type="match status" value="2"/>
</dbReference>
<feature type="transmembrane region" description="Helical" evidence="1">
    <location>
        <begin position="210"/>
        <end position="232"/>
    </location>
</feature>
<gene>
    <name evidence="3" type="ORF">UX85_C0004G0002</name>
</gene>
<reference evidence="3 4" key="1">
    <citation type="journal article" date="2015" name="Nature">
        <title>rRNA introns, odd ribosomes, and small enigmatic genomes across a large radiation of phyla.</title>
        <authorList>
            <person name="Brown C.T."/>
            <person name="Hug L.A."/>
            <person name="Thomas B.C."/>
            <person name="Sharon I."/>
            <person name="Castelle C.J."/>
            <person name="Singh A."/>
            <person name="Wilkins M.J."/>
            <person name="Williams K.H."/>
            <person name="Banfield J.F."/>
        </authorList>
    </citation>
    <scope>NUCLEOTIDE SEQUENCE [LARGE SCALE GENOMIC DNA]</scope>
</reference>
<feature type="domain" description="EamA" evidence="2">
    <location>
        <begin position="4"/>
        <end position="133"/>
    </location>
</feature>
<dbReference type="Proteomes" id="UP000033860">
    <property type="component" value="Unassembled WGS sequence"/>
</dbReference>
<feature type="domain" description="EamA" evidence="2">
    <location>
        <begin position="149"/>
        <end position="282"/>
    </location>
</feature>
<feature type="transmembrane region" description="Helical" evidence="1">
    <location>
        <begin position="60"/>
        <end position="80"/>
    </location>
</feature>
<proteinExistence type="predicted"/>
<dbReference type="Gene3D" id="1.10.3730.20">
    <property type="match status" value="2"/>
</dbReference>
<feature type="transmembrane region" description="Helical" evidence="1">
    <location>
        <begin position="154"/>
        <end position="172"/>
    </location>
</feature>
<dbReference type="AlphaFoldDB" id="A0A0G1RVE9"/>
<dbReference type="PANTHER" id="PTHR22911">
    <property type="entry name" value="ACYL-MALONYL CONDENSING ENZYME-RELATED"/>
    <property type="match status" value="1"/>
</dbReference>
<evidence type="ECO:0000259" key="2">
    <source>
        <dbReference type="Pfam" id="PF00892"/>
    </source>
</evidence>
<feature type="transmembrane region" description="Helical" evidence="1">
    <location>
        <begin position="116"/>
        <end position="134"/>
    </location>
</feature>
<feature type="transmembrane region" description="Helical" evidence="1">
    <location>
        <begin position="6"/>
        <end position="22"/>
    </location>
</feature>
<keyword evidence="1" id="KW-0812">Transmembrane</keyword>
<sequence length="284" mass="31284">MTVFLLAFIAMVSLGVGWFFAARSSKDMDPLASMFMFQLVGIPFFLLLLPWAPAGFNSGLWLPIFLVGVYETFVMLLLFYTMRIGDISVVFPITTGGYALVAFVLGWLFLHETTSLARILGMLLVILGIVLVSAKTTKEKIRQKTGLKKGALPAMLVAVGTGLYLFLVGLVARGSSWFVTALGIRIAISLTALMLLLVKRVSLKKLWQGVVWQWILPAAFLDVLGFSFYNMVVVQAEVSYATIMISAQSLITVLLGYFVLKEQVVRRQWAGIFLAIGGLVILQL</sequence>
<keyword evidence="1" id="KW-0472">Membrane</keyword>
<protein>
    <recommendedName>
        <fullName evidence="2">EamA domain-containing protein</fullName>
    </recommendedName>
</protein>
<dbReference type="PANTHER" id="PTHR22911:SF137">
    <property type="entry name" value="SOLUTE CARRIER FAMILY 35 MEMBER G2-RELATED"/>
    <property type="match status" value="1"/>
</dbReference>
<evidence type="ECO:0000313" key="3">
    <source>
        <dbReference type="EMBL" id="KKU61081.1"/>
    </source>
</evidence>
<comment type="caution">
    <text evidence="3">The sequence shown here is derived from an EMBL/GenBank/DDBJ whole genome shotgun (WGS) entry which is preliminary data.</text>
</comment>
<dbReference type="EMBL" id="LCNT01000004">
    <property type="protein sequence ID" value="KKU61081.1"/>
    <property type="molecule type" value="Genomic_DNA"/>
</dbReference>
<feature type="transmembrane region" description="Helical" evidence="1">
    <location>
        <begin position="87"/>
        <end position="110"/>
    </location>
</feature>
<feature type="transmembrane region" description="Helical" evidence="1">
    <location>
        <begin position="178"/>
        <end position="198"/>
    </location>
</feature>
<feature type="transmembrane region" description="Helical" evidence="1">
    <location>
        <begin position="238"/>
        <end position="260"/>
    </location>
</feature>
<dbReference type="Pfam" id="PF00892">
    <property type="entry name" value="EamA"/>
    <property type="match status" value="2"/>
</dbReference>